<name>A0ABU6RUP9_9FABA</name>
<accession>A0ABU6RUP9</accession>
<organism evidence="1 2">
    <name type="scientific">Stylosanthes scabra</name>
    <dbReference type="NCBI Taxonomy" id="79078"/>
    <lineage>
        <taxon>Eukaryota</taxon>
        <taxon>Viridiplantae</taxon>
        <taxon>Streptophyta</taxon>
        <taxon>Embryophyta</taxon>
        <taxon>Tracheophyta</taxon>
        <taxon>Spermatophyta</taxon>
        <taxon>Magnoliopsida</taxon>
        <taxon>eudicotyledons</taxon>
        <taxon>Gunneridae</taxon>
        <taxon>Pentapetalae</taxon>
        <taxon>rosids</taxon>
        <taxon>fabids</taxon>
        <taxon>Fabales</taxon>
        <taxon>Fabaceae</taxon>
        <taxon>Papilionoideae</taxon>
        <taxon>50 kb inversion clade</taxon>
        <taxon>dalbergioids sensu lato</taxon>
        <taxon>Dalbergieae</taxon>
        <taxon>Pterocarpus clade</taxon>
        <taxon>Stylosanthes</taxon>
    </lineage>
</organism>
<comment type="caution">
    <text evidence="1">The sequence shown here is derived from an EMBL/GenBank/DDBJ whole genome shotgun (WGS) entry which is preliminary data.</text>
</comment>
<dbReference type="EMBL" id="JASCZI010031745">
    <property type="protein sequence ID" value="MED6127358.1"/>
    <property type="molecule type" value="Genomic_DNA"/>
</dbReference>
<gene>
    <name evidence="1" type="ORF">PIB30_087394</name>
</gene>
<keyword evidence="2" id="KW-1185">Reference proteome</keyword>
<proteinExistence type="predicted"/>
<reference evidence="1 2" key="1">
    <citation type="journal article" date="2023" name="Plants (Basel)">
        <title>Bridging the Gap: Combining Genomics and Transcriptomics Approaches to Understand Stylosanthes scabra, an Orphan Legume from the Brazilian Caatinga.</title>
        <authorList>
            <person name="Ferreira-Neto J.R.C."/>
            <person name="da Silva M.D."/>
            <person name="Binneck E."/>
            <person name="de Melo N.F."/>
            <person name="da Silva R.H."/>
            <person name="de Melo A.L.T.M."/>
            <person name="Pandolfi V."/>
            <person name="Bustamante F.O."/>
            <person name="Brasileiro-Vidal A.C."/>
            <person name="Benko-Iseppon A.M."/>
        </authorList>
    </citation>
    <scope>NUCLEOTIDE SEQUENCE [LARGE SCALE GENOMIC DNA]</scope>
    <source>
        <tissue evidence="1">Leaves</tissue>
    </source>
</reference>
<evidence type="ECO:0000313" key="2">
    <source>
        <dbReference type="Proteomes" id="UP001341840"/>
    </source>
</evidence>
<dbReference type="Proteomes" id="UP001341840">
    <property type="component" value="Unassembled WGS sequence"/>
</dbReference>
<feature type="non-terminal residue" evidence="1">
    <location>
        <position position="66"/>
    </location>
</feature>
<evidence type="ECO:0000313" key="1">
    <source>
        <dbReference type="EMBL" id="MED6127358.1"/>
    </source>
</evidence>
<sequence>MPLSLSHLNATTSCNHSSNATGRRRFEARYCRRFAFRWRCSTTSCFEAFMMRRRFDTYLSLHSSFA</sequence>
<protein>
    <submittedName>
        <fullName evidence="1">Uncharacterized protein</fullName>
    </submittedName>
</protein>